<dbReference type="SMART" id="SM01155">
    <property type="entry name" value="DUF1713"/>
    <property type="match status" value="1"/>
</dbReference>
<dbReference type="PANTHER" id="PTHR32035:SF3">
    <property type="entry name" value="SMALL RIBOSOMAL SUBUNIT PROTEIN MS38"/>
    <property type="match status" value="1"/>
</dbReference>
<dbReference type="GeneID" id="104740883"/>
<dbReference type="Pfam" id="PF08213">
    <property type="entry name" value="COX24_C"/>
    <property type="match status" value="1"/>
</dbReference>
<dbReference type="InterPro" id="IPR013177">
    <property type="entry name" value="Ribosomal_mS38_C"/>
</dbReference>
<comment type="subcellular location">
    <subcellularLocation>
        <location evidence="1">Mitochondrion</location>
    </subcellularLocation>
</comment>
<proteinExistence type="inferred from homology"/>
<reference evidence="7" key="1">
    <citation type="journal article" date="2014" name="Nat. Commun.">
        <title>The emerging biofuel crop Camelina sativa retains a highly undifferentiated hexaploid genome structure.</title>
        <authorList>
            <person name="Kagale S."/>
            <person name="Koh C."/>
            <person name="Nixon J."/>
            <person name="Bollina V."/>
            <person name="Clarke W.E."/>
            <person name="Tuteja R."/>
            <person name="Spillane C."/>
            <person name="Robinson S.J."/>
            <person name="Links M.G."/>
            <person name="Clarke C."/>
            <person name="Higgins E.E."/>
            <person name="Huebert T."/>
            <person name="Sharpe A.G."/>
            <person name="Parkin I.A."/>
        </authorList>
    </citation>
    <scope>NUCLEOTIDE SEQUENCE [LARGE SCALE GENOMIC DNA]</scope>
    <source>
        <strain evidence="7">cv. DH55</strain>
    </source>
</reference>
<keyword evidence="7" id="KW-1185">Reference proteome</keyword>
<dbReference type="PANTHER" id="PTHR32035">
    <property type="entry name" value="AURORA KINASE A-INTERACTING PROTEIN"/>
    <property type="match status" value="1"/>
</dbReference>
<evidence type="ECO:0000256" key="4">
    <source>
        <dbReference type="ARBA" id="ARBA00035682"/>
    </source>
</evidence>
<gene>
    <name evidence="8" type="primary">LOC104740883</name>
</gene>
<evidence type="ECO:0000256" key="3">
    <source>
        <dbReference type="ARBA" id="ARBA00035647"/>
    </source>
</evidence>
<accession>A0ABM0VR41</accession>
<name>A0ABM0VR41_CAMSA</name>
<dbReference type="RefSeq" id="XP_010459914.1">
    <property type="nucleotide sequence ID" value="XM_010461612.2"/>
</dbReference>
<organism evidence="7 8">
    <name type="scientific">Camelina sativa</name>
    <name type="common">False flax</name>
    <name type="synonym">Myagrum sativum</name>
    <dbReference type="NCBI Taxonomy" id="90675"/>
    <lineage>
        <taxon>Eukaryota</taxon>
        <taxon>Viridiplantae</taxon>
        <taxon>Streptophyta</taxon>
        <taxon>Embryophyta</taxon>
        <taxon>Tracheophyta</taxon>
        <taxon>Spermatophyta</taxon>
        <taxon>Magnoliopsida</taxon>
        <taxon>eudicotyledons</taxon>
        <taxon>Gunneridae</taxon>
        <taxon>Pentapetalae</taxon>
        <taxon>rosids</taxon>
        <taxon>malvids</taxon>
        <taxon>Brassicales</taxon>
        <taxon>Brassicaceae</taxon>
        <taxon>Camelineae</taxon>
        <taxon>Camelina</taxon>
    </lineage>
</organism>
<protein>
    <recommendedName>
        <fullName evidence="4">Small ribosomal subunit protein mS38</fullName>
    </recommendedName>
</protein>
<comment type="similarity">
    <text evidence="3">Belongs to the mitochondrion-specific ribosomal protein mS38 family.</text>
</comment>
<evidence type="ECO:0000313" key="7">
    <source>
        <dbReference type="Proteomes" id="UP000694864"/>
    </source>
</evidence>
<evidence type="ECO:0000256" key="5">
    <source>
        <dbReference type="SAM" id="MobiDB-lite"/>
    </source>
</evidence>
<evidence type="ECO:0000259" key="6">
    <source>
        <dbReference type="SMART" id="SM01155"/>
    </source>
</evidence>
<dbReference type="Proteomes" id="UP000694864">
    <property type="component" value="Chromosome 2"/>
</dbReference>
<keyword evidence="2" id="KW-0496">Mitochondrion</keyword>
<sequence length="141" mass="16536">MANLMHRFIKNKSCFNSIQRLTSTTPSLFTYQKPFFINNNNIESAFEKPDPVSLVNPVITVSRNEFDNQPMRFYPSFSMGLCLNPNNKIQGLDLAETKEEEDEEKDAKEIVIYADSVKKKRKKKMNKHKYRKLRKQLGRKS</sequence>
<feature type="region of interest" description="Disordered" evidence="5">
    <location>
        <begin position="120"/>
        <end position="141"/>
    </location>
</feature>
<feature type="domain" description="Ribosomal protein mS38 C-terminal" evidence="6">
    <location>
        <begin position="113"/>
        <end position="140"/>
    </location>
</feature>
<evidence type="ECO:0000313" key="8">
    <source>
        <dbReference type="RefSeq" id="XP_010459914.1"/>
    </source>
</evidence>
<evidence type="ECO:0000256" key="1">
    <source>
        <dbReference type="ARBA" id="ARBA00004173"/>
    </source>
</evidence>
<reference evidence="8" key="2">
    <citation type="submission" date="2025-08" db="UniProtKB">
        <authorList>
            <consortium name="RefSeq"/>
        </authorList>
    </citation>
    <scope>IDENTIFICATION</scope>
    <source>
        <tissue evidence="8">Leaf</tissue>
    </source>
</reference>
<evidence type="ECO:0000256" key="2">
    <source>
        <dbReference type="ARBA" id="ARBA00023128"/>
    </source>
</evidence>